<evidence type="ECO:0000313" key="2">
    <source>
        <dbReference type="Proteomes" id="UP000005475"/>
    </source>
</evidence>
<dbReference type="EMBL" id="AAXF02000054">
    <property type="protein sequence ID" value="EDO09379.1"/>
    <property type="molecule type" value="Genomic_DNA"/>
</dbReference>
<evidence type="ECO:0000313" key="1">
    <source>
        <dbReference type="EMBL" id="EDO09379.1"/>
    </source>
</evidence>
<comment type="caution">
    <text evidence="1">The sequence shown here is derived from an EMBL/GenBank/DDBJ whole genome shotgun (WGS) entry which is preliminary data.</text>
</comment>
<sequence>MFQVIGNTFFVFHVDMNKIDNNKNKGKSGREVSE</sequence>
<name>A0AAN3D3V3_BACO1</name>
<dbReference type="Proteomes" id="UP000005475">
    <property type="component" value="Unassembled WGS sequence"/>
</dbReference>
<proteinExistence type="predicted"/>
<accession>A0AAN3D3V3</accession>
<organism evidence="1 2">
    <name type="scientific">Bacteroides ovatus (strain ATCC 8483 / DSM 1896 / JCM 5824 / BCRC 10623 / CCUG 4943 / NCTC 11153)</name>
    <dbReference type="NCBI Taxonomy" id="411476"/>
    <lineage>
        <taxon>Bacteria</taxon>
        <taxon>Pseudomonadati</taxon>
        <taxon>Bacteroidota</taxon>
        <taxon>Bacteroidia</taxon>
        <taxon>Bacteroidales</taxon>
        <taxon>Bacteroidaceae</taxon>
        <taxon>Bacteroides</taxon>
    </lineage>
</organism>
<reference evidence="1 2" key="1">
    <citation type="submission" date="2007-03" db="EMBL/GenBank/DDBJ databases">
        <authorList>
            <person name="Fulton L."/>
            <person name="Clifton S."/>
            <person name="Fulton B."/>
            <person name="Xu J."/>
            <person name="Minx P."/>
            <person name="Pepin K.H."/>
            <person name="Johnson M."/>
            <person name="Thiruvilangam P."/>
            <person name="Bhonagiri V."/>
            <person name="Nash W.E."/>
            <person name="Mardis E.R."/>
            <person name="Wilson R.K."/>
        </authorList>
    </citation>
    <scope>NUCLEOTIDE SEQUENCE [LARGE SCALE GENOMIC DNA]</scope>
    <source>
        <strain evidence="2">ATCC 8483 / DSM 1896 / JCM 5824 / BCRC 10623 / CCUG 4943 / NCTC 11153</strain>
    </source>
</reference>
<protein>
    <submittedName>
        <fullName evidence="1">Uncharacterized protein</fullName>
    </submittedName>
</protein>
<gene>
    <name evidence="1" type="ORF">BACOVA_05240</name>
</gene>
<dbReference type="AlphaFoldDB" id="A0AAN3D3V3"/>
<reference evidence="2" key="2">
    <citation type="submission" date="2007-04" db="EMBL/GenBank/DDBJ databases">
        <title>Draft genome sequence of Bacteroides ovatus (ATCC 8483).</title>
        <authorList>
            <person name="Sudarsanam P."/>
            <person name="Ley R."/>
            <person name="Guruge J."/>
            <person name="Turnbaugh P.J."/>
            <person name="Mahowald M."/>
            <person name="Liep D."/>
            <person name="Gordon J."/>
        </authorList>
    </citation>
    <scope>NUCLEOTIDE SEQUENCE [LARGE SCALE GENOMIC DNA]</scope>
    <source>
        <strain evidence="2">ATCC 8483 / DSM 1896 / JCM 5824 / BCRC 10623 / CCUG 4943 / NCTC 11153</strain>
    </source>
</reference>